<keyword evidence="9" id="KW-0732">Signal</keyword>
<evidence type="ECO:0000256" key="6">
    <source>
        <dbReference type="ARBA" id="ARBA00023157"/>
    </source>
</evidence>
<keyword evidence="5" id="KW-0531">Neurotransmitter degradation</keyword>
<dbReference type="Pfam" id="PF00135">
    <property type="entry name" value="COesterase"/>
    <property type="match status" value="2"/>
</dbReference>
<dbReference type="PRINTS" id="PR00878">
    <property type="entry name" value="CHOLNESTRASE"/>
</dbReference>
<evidence type="ECO:0000256" key="2">
    <source>
        <dbReference type="ARBA" id="ARBA00013276"/>
    </source>
</evidence>
<dbReference type="InterPro" id="IPR002018">
    <property type="entry name" value="CarbesteraseB"/>
</dbReference>
<reference evidence="11 12" key="1">
    <citation type="submission" date="2020-04" db="EMBL/GenBank/DDBJ databases">
        <authorList>
            <person name="Laetsch R D."/>
            <person name="Stevens L."/>
            <person name="Kumar S."/>
            <person name="Blaxter L. M."/>
        </authorList>
    </citation>
    <scope>NUCLEOTIDE SEQUENCE [LARGE SCALE GENOMIC DNA]</scope>
</reference>
<dbReference type="FunFam" id="3.40.50.1820:FF:000029">
    <property type="entry name" value="Acetylcholinesterase"/>
    <property type="match status" value="2"/>
</dbReference>
<comment type="catalytic activity">
    <reaction evidence="7">
        <text>acetylcholine + H2O = choline + acetate + H(+)</text>
        <dbReference type="Rhea" id="RHEA:17561"/>
        <dbReference type="ChEBI" id="CHEBI:15354"/>
        <dbReference type="ChEBI" id="CHEBI:15355"/>
        <dbReference type="ChEBI" id="CHEBI:15377"/>
        <dbReference type="ChEBI" id="CHEBI:15378"/>
        <dbReference type="ChEBI" id="CHEBI:30089"/>
        <dbReference type="EC" id="3.1.1.7"/>
    </reaction>
</comment>
<dbReference type="Proteomes" id="UP000494206">
    <property type="component" value="Unassembled WGS sequence"/>
</dbReference>
<feature type="domain" description="Carboxylesterase type B" evidence="10">
    <location>
        <begin position="599"/>
        <end position="1131"/>
    </location>
</feature>
<proteinExistence type="inferred from homology"/>
<evidence type="ECO:0000256" key="3">
    <source>
        <dbReference type="ARBA" id="ARBA00022487"/>
    </source>
</evidence>
<dbReference type="InterPro" id="IPR019819">
    <property type="entry name" value="Carboxylesterase_B_CS"/>
</dbReference>
<dbReference type="SUPFAM" id="SSF53474">
    <property type="entry name" value="alpha/beta-Hydrolases"/>
    <property type="match status" value="2"/>
</dbReference>
<feature type="active site" description="Charge relay system" evidence="8">
    <location>
        <position position="341"/>
    </location>
</feature>
<feature type="active site" description="Charge relay system" evidence="8">
    <location>
        <position position="457"/>
    </location>
</feature>
<keyword evidence="6" id="KW-1015">Disulfide bond</keyword>
<comment type="caution">
    <text evidence="11">The sequence shown here is derived from an EMBL/GenBank/DDBJ whole genome shotgun (WGS) entry which is preliminary data.</text>
</comment>
<evidence type="ECO:0000256" key="8">
    <source>
        <dbReference type="PIRSR" id="PIRSR600997-1"/>
    </source>
</evidence>
<feature type="signal peptide" evidence="9">
    <location>
        <begin position="1"/>
        <end position="18"/>
    </location>
</feature>
<keyword evidence="12" id="KW-1185">Reference proteome</keyword>
<keyword evidence="4" id="KW-0378">Hydrolase</keyword>
<dbReference type="PANTHER" id="PTHR43918">
    <property type="entry name" value="ACETYLCHOLINESTERASE"/>
    <property type="match status" value="1"/>
</dbReference>
<dbReference type="OrthoDB" id="19653at2759"/>
<evidence type="ECO:0000256" key="9">
    <source>
        <dbReference type="SAM" id="SignalP"/>
    </source>
</evidence>
<protein>
    <recommendedName>
        <fullName evidence="2">acetylcholinesterase</fullName>
        <ecNumber evidence="2">3.1.1.7</ecNumber>
    </recommendedName>
</protein>
<evidence type="ECO:0000313" key="12">
    <source>
        <dbReference type="Proteomes" id="UP000494206"/>
    </source>
</evidence>
<dbReference type="GO" id="GO:0003990">
    <property type="term" value="F:acetylcholinesterase activity"/>
    <property type="evidence" value="ECO:0007669"/>
    <property type="project" value="UniProtKB-EC"/>
</dbReference>
<name>A0A8S1EU40_9PELO</name>
<dbReference type="PROSITE" id="PS00941">
    <property type="entry name" value="CARBOXYLESTERASE_B_2"/>
    <property type="match status" value="2"/>
</dbReference>
<feature type="active site" description="Acyl-ester intermediate" evidence="8">
    <location>
        <position position="213"/>
    </location>
</feature>
<dbReference type="AlphaFoldDB" id="A0A8S1EU40"/>
<dbReference type="EMBL" id="CADEPM010000004">
    <property type="protein sequence ID" value="CAB3404865.1"/>
    <property type="molecule type" value="Genomic_DNA"/>
</dbReference>
<dbReference type="Gene3D" id="3.40.50.1820">
    <property type="entry name" value="alpha/beta hydrolase"/>
    <property type="match status" value="2"/>
</dbReference>
<evidence type="ECO:0000256" key="7">
    <source>
        <dbReference type="ARBA" id="ARBA00048484"/>
    </source>
</evidence>
<evidence type="ECO:0000256" key="5">
    <source>
        <dbReference type="ARBA" id="ARBA00022867"/>
    </source>
</evidence>
<dbReference type="InterPro" id="IPR000997">
    <property type="entry name" value="Cholinesterase"/>
</dbReference>
<feature type="chain" id="PRO_5035875198" description="acetylcholinesterase" evidence="9">
    <location>
        <begin position="19"/>
        <end position="1175"/>
    </location>
</feature>
<dbReference type="InterPro" id="IPR019826">
    <property type="entry name" value="Carboxylesterase_B_AS"/>
</dbReference>
<keyword evidence="3" id="KW-0719">Serine esterase</keyword>
<dbReference type="InterPro" id="IPR050654">
    <property type="entry name" value="AChE-related_enzymes"/>
</dbReference>
<evidence type="ECO:0000313" key="11">
    <source>
        <dbReference type="EMBL" id="CAB3404865.1"/>
    </source>
</evidence>
<dbReference type="PANTHER" id="PTHR43918:SF2">
    <property type="entry name" value="CARBOXYLIC ESTER HYDROLASE"/>
    <property type="match status" value="1"/>
</dbReference>
<organism evidence="11 12">
    <name type="scientific">Caenorhabditis bovis</name>
    <dbReference type="NCBI Taxonomy" id="2654633"/>
    <lineage>
        <taxon>Eukaryota</taxon>
        <taxon>Metazoa</taxon>
        <taxon>Ecdysozoa</taxon>
        <taxon>Nematoda</taxon>
        <taxon>Chromadorea</taxon>
        <taxon>Rhabditida</taxon>
        <taxon>Rhabditina</taxon>
        <taxon>Rhabditomorpha</taxon>
        <taxon>Rhabditoidea</taxon>
        <taxon>Rhabditidae</taxon>
        <taxon>Peloderinae</taxon>
        <taxon>Caenorhabditis</taxon>
    </lineage>
</organism>
<feature type="domain" description="Carboxylesterase type B" evidence="10">
    <location>
        <begin position="21"/>
        <end position="543"/>
    </location>
</feature>
<accession>A0A8S1EU40</accession>
<dbReference type="InterPro" id="IPR029058">
    <property type="entry name" value="AB_hydrolase_fold"/>
</dbReference>
<dbReference type="GO" id="GO:0005615">
    <property type="term" value="C:extracellular space"/>
    <property type="evidence" value="ECO:0007669"/>
    <property type="project" value="TreeGrafter"/>
</dbReference>
<dbReference type="EC" id="3.1.1.7" evidence="2"/>
<dbReference type="PROSITE" id="PS00122">
    <property type="entry name" value="CARBOXYLESTERASE_B_1"/>
    <property type="match status" value="2"/>
</dbReference>
<gene>
    <name evidence="11" type="ORF">CBOVIS_LOCUS7129</name>
</gene>
<dbReference type="GO" id="GO:0005886">
    <property type="term" value="C:plasma membrane"/>
    <property type="evidence" value="ECO:0007669"/>
    <property type="project" value="TreeGrafter"/>
</dbReference>
<comment type="similarity">
    <text evidence="1">Belongs to the type-B carboxylesterase/lipase family.</text>
</comment>
<evidence type="ECO:0000259" key="10">
    <source>
        <dbReference type="Pfam" id="PF00135"/>
    </source>
</evidence>
<evidence type="ECO:0000256" key="4">
    <source>
        <dbReference type="ARBA" id="ARBA00022801"/>
    </source>
</evidence>
<evidence type="ECO:0000256" key="1">
    <source>
        <dbReference type="ARBA" id="ARBA00005964"/>
    </source>
</evidence>
<sequence length="1175" mass="133264">MTLVGHVLLSVLIARIGGHSVIVETKLGDIQGDEFFFLGTKIRSFLGVPFAEPPIEESRFKIPTAKLKWNGIQNATVLANACFQTRDNYNSSFWGSEMWNANTPISEDCLYLNIWAPAEAYNLTVMVWIFGGGFYAGSPSLDIYNGGVLAATQNVIVVNINYRLGPFGFLYLDHPDAPGNMGLLDQQLALHWIRDNIASFGGNPQKITLFGQSAGAASIVAHLIAPGSKGLFKNAILQSGSLENKWAMDSTARAKQKSLQLIEAVGCTKTTIDNSLACLRLVPAIQIFEKMWNMNMTFLEFPFVIVSRDPHFFMDIDGLVAIREAQFHRNVNVMIGMNRDEGNYWNIYNLPEYFDKTKAPLISRNEFESLIDRIFAIQPDIIRSAAKFVYSDANCTDEDRRRRWFANRLNHVVGDYFFSCDSLRLAKQLSTSTNVFVYYFVQISSANPWPKWTGAMHGYEIEYVFGRPYANSIYNRREKIFSRKMMELWTSFAKNGRPKITNPKHSEHWPKFENSTGFRWMQLRSGSNIRAKSPSKSVACDFWDNVKHSEYSAFPCEHPSTHRPAEIRFALMLVLVWWTATSTVFAQQEESTQKRNTEVEVQTRLGIIRGTESTHGNKRIRSFLGVPFAEPPINENRFKKPSPKRPWNSTIEANTLAPACYQGRDTYDPNFWGSEMWNANTPVSEDCLYVNIWAPADAFNLTVLVWLFGGGFYSGSPSLILYDGKELATRGNVIVVNINYRVGPFGYLFLDHDNVPGNMGMLDQQLALYWIRDHIFSFGGNPSRISLIGESAGAASIVAHMIAPASKGLFQNGILQSGSLDNKWSMDSPKRAKQKSMALANLVGCNHTSIDDRIDCLKKTPAQKLIDNIWSVGLNFLEFPFAIVSRDRNFFKHLDGFVALRNGTYSTDVNLMFGINHDEGNFWNIYNLGQYFDKQPVKPKLTKTEFHECLETAFAVQPELIRTAAKYVYSDANCTNPEAKTEFYAEQVNQMVGDYFFTCDSIWLAHNYPKLAGNKSKVFVYYFDQPSSANPWPKWTGVMHGYEIEYVFGVPLYNKTAGYTKEEMDVSEKVIDFWTTFAIDGVPRLRKRTPATNVNVVWEQYDGVKNTKWMNIKAGTFKSINELKKVECDLWRTAKNMEYETYLDEIRSTISSTNSISILVASAMLAILEFIQFAP</sequence>